<keyword evidence="2" id="KW-1185">Reference proteome</keyword>
<gene>
    <name evidence="1" type="ORF">FRUB_10279</name>
</gene>
<name>A0A225D6Y7_9BACT</name>
<comment type="caution">
    <text evidence="1">The sequence shown here is derived from an EMBL/GenBank/DDBJ whole genome shotgun (WGS) entry which is preliminary data.</text>
</comment>
<organism evidence="1 2">
    <name type="scientific">Fimbriiglobus ruber</name>
    <dbReference type="NCBI Taxonomy" id="1908690"/>
    <lineage>
        <taxon>Bacteria</taxon>
        <taxon>Pseudomonadati</taxon>
        <taxon>Planctomycetota</taxon>
        <taxon>Planctomycetia</taxon>
        <taxon>Gemmatales</taxon>
        <taxon>Gemmataceae</taxon>
        <taxon>Fimbriiglobus</taxon>
    </lineage>
</organism>
<evidence type="ECO:0000313" key="1">
    <source>
        <dbReference type="EMBL" id="OWK34308.1"/>
    </source>
</evidence>
<sequence>MLAHVFDVLFAPGADPDEATEHLAGIAQSGHLQTIADHAHALPPGTTEVPPDLVLGGAYECPGCGDKCMDCGGGQCRCLGCQSSYTNDAMRPWPAGG</sequence>
<reference evidence="2" key="1">
    <citation type="submission" date="2017-06" db="EMBL/GenBank/DDBJ databases">
        <title>Genome analysis of Fimbriiglobus ruber SP5, the first member of the order Planctomycetales with confirmed chitinolytic capability.</title>
        <authorList>
            <person name="Ravin N.V."/>
            <person name="Rakitin A.L."/>
            <person name="Ivanova A.A."/>
            <person name="Beletsky A.V."/>
            <person name="Kulichevskaya I.S."/>
            <person name="Mardanov A.V."/>
            <person name="Dedysh S.N."/>
        </authorList>
    </citation>
    <scope>NUCLEOTIDE SEQUENCE [LARGE SCALE GENOMIC DNA]</scope>
    <source>
        <strain evidence="2">SP5</strain>
    </source>
</reference>
<dbReference type="EMBL" id="NIDE01000020">
    <property type="protein sequence ID" value="OWK34308.1"/>
    <property type="molecule type" value="Genomic_DNA"/>
</dbReference>
<protein>
    <submittedName>
        <fullName evidence="1">Uncharacterized protein</fullName>
    </submittedName>
</protein>
<evidence type="ECO:0000313" key="2">
    <source>
        <dbReference type="Proteomes" id="UP000214646"/>
    </source>
</evidence>
<dbReference type="Proteomes" id="UP000214646">
    <property type="component" value="Unassembled WGS sequence"/>
</dbReference>
<accession>A0A225D6Y7</accession>
<dbReference type="AlphaFoldDB" id="A0A225D6Y7"/>
<proteinExistence type="predicted"/>